<feature type="region of interest" description="Disordered" evidence="9">
    <location>
        <begin position="353"/>
        <end position="372"/>
    </location>
</feature>
<comment type="catalytic activity">
    <reaction evidence="1">
        <text>ATP + protein L-histidine = ADP + protein N-phospho-L-histidine.</text>
        <dbReference type="EC" id="2.7.13.3"/>
    </reaction>
</comment>
<evidence type="ECO:0000256" key="2">
    <source>
        <dbReference type="ARBA" id="ARBA00012438"/>
    </source>
</evidence>
<dbReference type="CDD" id="cd16917">
    <property type="entry name" value="HATPase_UhpB-NarQ-NarX-like"/>
    <property type="match status" value="1"/>
</dbReference>
<sequence length="372" mass="38546">MRGVWLATVHSLTGLPAGLCTAVLAGCALPLSPVTVAPLRAVVRGATAMQRARFRALLGAEIPDVPGVRDATRRTTALWRQTAYHLLALPFGAAGAAVVTAAWSAGLAFAGLSFTFATGVRGTLLTAAGLALLVVAAALGRGVARLDAAVARRLLGPSPTEALAARLDELARSRSQAIEAADAERRRIERDLHDGTQQRLVSLALTLGMARAELPDGPARDAVGQAHEEAKATLAELRGFVRGLHPAVLDDRGLDAALSGLVVRLPQPVDLHVDVVPRCPAVIEAIAYFVVSESLTNIARHARATHVRVSVVRSRDRLRITVTDDGIGGAAARPGGGLHGLGQRAASVDGTLRVQSPPGGPTTVEVELPCGS</sequence>
<evidence type="ECO:0000256" key="3">
    <source>
        <dbReference type="ARBA" id="ARBA00022553"/>
    </source>
</evidence>
<dbReference type="SMART" id="SM00387">
    <property type="entry name" value="HATPase_c"/>
    <property type="match status" value="1"/>
</dbReference>
<dbReference type="InterPro" id="IPR025828">
    <property type="entry name" value="Put_sensor_dom"/>
</dbReference>
<dbReference type="Pfam" id="PF07730">
    <property type="entry name" value="HisKA_3"/>
    <property type="match status" value="1"/>
</dbReference>
<dbReference type="Proteomes" id="UP001183643">
    <property type="component" value="Unassembled WGS sequence"/>
</dbReference>
<dbReference type="InterPro" id="IPR036890">
    <property type="entry name" value="HATPase_C_sf"/>
</dbReference>
<dbReference type="GO" id="GO:0005524">
    <property type="term" value="F:ATP binding"/>
    <property type="evidence" value="ECO:0007669"/>
    <property type="project" value="UniProtKB-KW"/>
</dbReference>
<keyword evidence="7" id="KW-0067">ATP-binding</keyword>
<evidence type="ECO:0000256" key="9">
    <source>
        <dbReference type="SAM" id="MobiDB-lite"/>
    </source>
</evidence>
<keyword evidence="4" id="KW-0808">Transferase</keyword>
<evidence type="ECO:0000313" key="12">
    <source>
        <dbReference type="EMBL" id="MDR7274210.1"/>
    </source>
</evidence>
<keyword evidence="10" id="KW-1133">Transmembrane helix</keyword>
<keyword evidence="6 12" id="KW-0418">Kinase</keyword>
<dbReference type="PANTHER" id="PTHR24421">
    <property type="entry name" value="NITRATE/NITRITE SENSOR PROTEIN NARX-RELATED"/>
    <property type="match status" value="1"/>
</dbReference>
<evidence type="ECO:0000256" key="1">
    <source>
        <dbReference type="ARBA" id="ARBA00000085"/>
    </source>
</evidence>
<keyword evidence="8" id="KW-0902">Two-component regulatory system</keyword>
<dbReference type="Gene3D" id="1.20.5.1930">
    <property type="match status" value="1"/>
</dbReference>
<dbReference type="InterPro" id="IPR050482">
    <property type="entry name" value="Sensor_HK_TwoCompSys"/>
</dbReference>
<dbReference type="InterPro" id="IPR003594">
    <property type="entry name" value="HATPase_dom"/>
</dbReference>
<dbReference type="EMBL" id="JAVDYB010000001">
    <property type="protein sequence ID" value="MDR7274210.1"/>
    <property type="molecule type" value="Genomic_DNA"/>
</dbReference>
<proteinExistence type="predicted"/>
<dbReference type="GO" id="GO:0016020">
    <property type="term" value="C:membrane"/>
    <property type="evidence" value="ECO:0007669"/>
    <property type="project" value="InterPro"/>
</dbReference>
<keyword evidence="5" id="KW-0547">Nucleotide-binding</keyword>
<evidence type="ECO:0000256" key="4">
    <source>
        <dbReference type="ARBA" id="ARBA00022679"/>
    </source>
</evidence>
<name>A0AAE3YKP5_9ACTN</name>
<dbReference type="PANTHER" id="PTHR24421:SF10">
    <property type="entry name" value="NITRATE_NITRITE SENSOR PROTEIN NARQ"/>
    <property type="match status" value="1"/>
</dbReference>
<dbReference type="AlphaFoldDB" id="A0AAE3YKP5"/>
<evidence type="ECO:0000256" key="8">
    <source>
        <dbReference type="ARBA" id="ARBA00023012"/>
    </source>
</evidence>
<accession>A0AAE3YKP5</accession>
<evidence type="ECO:0000313" key="13">
    <source>
        <dbReference type="Proteomes" id="UP001183643"/>
    </source>
</evidence>
<evidence type="ECO:0000256" key="7">
    <source>
        <dbReference type="ARBA" id="ARBA00022840"/>
    </source>
</evidence>
<comment type="caution">
    <text evidence="12">The sequence shown here is derived from an EMBL/GenBank/DDBJ whole genome shotgun (WGS) entry which is preliminary data.</text>
</comment>
<dbReference type="PROSITE" id="PS51257">
    <property type="entry name" value="PROKAR_LIPOPROTEIN"/>
    <property type="match status" value="1"/>
</dbReference>
<protein>
    <recommendedName>
        <fullName evidence="2">histidine kinase</fullName>
        <ecNumber evidence="2">2.7.13.3</ecNumber>
    </recommendedName>
</protein>
<dbReference type="Gene3D" id="3.30.565.10">
    <property type="entry name" value="Histidine kinase-like ATPase, C-terminal domain"/>
    <property type="match status" value="1"/>
</dbReference>
<evidence type="ECO:0000256" key="10">
    <source>
        <dbReference type="SAM" id="Phobius"/>
    </source>
</evidence>
<gene>
    <name evidence="12" type="ORF">J2S41_000988</name>
</gene>
<dbReference type="SUPFAM" id="SSF55874">
    <property type="entry name" value="ATPase domain of HSP90 chaperone/DNA topoisomerase II/histidine kinase"/>
    <property type="match status" value="1"/>
</dbReference>
<dbReference type="Pfam" id="PF13796">
    <property type="entry name" value="Sensor"/>
    <property type="match status" value="1"/>
</dbReference>
<keyword evidence="13" id="KW-1185">Reference proteome</keyword>
<evidence type="ECO:0000256" key="6">
    <source>
        <dbReference type="ARBA" id="ARBA00022777"/>
    </source>
</evidence>
<dbReference type="Pfam" id="PF02518">
    <property type="entry name" value="HATPase_c"/>
    <property type="match status" value="1"/>
</dbReference>
<dbReference type="EC" id="2.7.13.3" evidence="2"/>
<evidence type="ECO:0000256" key="5">
    <source>
        <dbReference type="ARBA" id="ARBA00022741"/>
    </source>
</evidence>
<reference evidence="12" key="1">
    <citation type="submission" date="2023-07" db="EMBL/GenBank/DDBJ databases">
        <title>Sequencing the genomes of 1000 actinobacteria strains.</title>
        <authorList>
            <person name="Klenk H.-P."/>
        </authorList>
    </citation>
    <scope>NUCLEOTIDE SEQUENCE</scope>
    <source>
        <strain evidence="12">DSM 44707</strain>
    </source>
</reference>
<keyword evidence="10" id="KW-0472">Membrane</keyword>
<dbReference type="InterPro" id="IPR011712">
    <property type="entry name" value="Sig_transdc_His_kin_sub3_dim/P"/>
</dbReference>
<dbReference type="GO" id="GO:0000155">
    <property type="term" value="F:phosphorelay sensor kinase activity"/>
    <property type="evidence" value="ECO:0007669"/>
    <property type="project" value="InterPro"/>
</dbReference>
<feature type="transmembrane region" description="Helical" evidence="10">
    <location>
        <begin position="83"/>
        <end position="112"/>
    </location>
</feature>
<keyword evidence="10" id="KW-0812">Transmembrane</keyword>
<feature type="domain" description="Histidine kinase/HSP90-like ATPase" evidence="11">
    <location>
        <begin position="282"/>
        <end position="372"/>
    </location>
</feature>
<keyword evidence="3" id="KW-0597">Phosphoprotein</keyword>
<evidence type="ECO:0000259" key="11">
    <source>
        <dbReference type="SMART" id="SM00387"/>
    </source>
</evidence>
<dbReference type="RefSeq" id="WP_310363605.1">
    <property type="nucleotide sequence ID" value="NZ_JAVDYB010000001.1"/>
</dbReference>
<feature type="transmembrane region" description="Helical" evidence="10">
    <location>
        <begin position="124"/>
        <end position="144"/>
    </location>
</feature>
<dbReference type="GO" id="GO:0046983">
    <property type="term" value="F:protein dimerization activity"/>
    <property type="evidence" value="ECO:0007669"/>
    <property type="project" value="InterPro"/>
</dbReference>
<organism evidence="12 13">
    <name type="scientific">Catenuloplanes atrovinosus</name>
    <dbReference type="NCBI Taxonomy" id="137266"/>
    <lineage>
        <taxon>Bacteria</taxon>
        <taxon>Bacillati</taxon>
        <taxon>Actinomycetota</taxon>
        <taxon>Actinomycetes</taxon>
        <taxon>Micromonosporales</taxon>
        <taxon>Micromonosporaceae</taxon>
        <taxon>Catenuloplanes</taxon>
    </lineage>
</organism>